<organism evidence="8 9">
    <name type="scientific">Ephemerocybe angulata</name>
    <dbReference type="NCBI Taxonomy" id="980116"/>
    <lineage>
        <taxon>Eukaryota</taxon>
        <taxon>Fungi</taxon>
        <taxon>Dikarya</taxon>
        <taxon>Basidiomycota</taxon>
        <taxon>Agaricomycotina</taxon>
        <taxon>Agaricomycetes</taxon>
        <taxon>Agaricomycetidae</taxon>
        <taxon>Agaricales</taxon>
        <taxon>Agaricineae</taxon>
        <taxon>Psathyrellaceae</taxon>
        <taxon>Ephemerocybe</taxon>
    </lineage>
</organism>
<name>A0A8H6IEZ7_9AGAR</name>
<dbReference type="InterPro" id="IPR001969">
    <property type="entry name" value="Aspartic_peptidase_AS"/>
</dbReference>
<keyword evidence="9" id="KW-1185">Reference proteome</keyword>
<comment type="similarity">
    <text evidence="1 3">Belongs to the peptidase A1 family.</text>
</comment>
<comment type="caution">
    <text evidence="8">The sequence shown here is derived from an EMBL/GenBank/DDBJ whole genome shotgun (WGS) entry which is preliminary data.</text>
</comment>
<keyword evidence="3" id="KW-0645">Protease</keyword>
<evidence type="ECO:0000256" key="2">
    <source>
        <dbReference type="ARBA" id="ARBA00022750"/>
    </source>
</evidence>
<dbReference type="PRINTS" id="PR00792">
    <property type="entry name" value="PEPSIN"/>
</dbReference>
<keyword evidence="3" id="KW-0378">Hydrolase</keyword>
<keyword evidence="5" id="KW-0812">Transmembrane</keyword>
<sequence>MKSLSFLFLALLSASTSLASRGHFRQIPTTPHIHRREPQPASDSQTQVGSTSDGVDSSFDLNSVHDLIYLADITVGGKDYAVQLDTGSSDLFIKGPTSPIPGTTETVCIHLLVMQLGGLTGNIAYAPVEFLNISVQSQAFVDADNANNPALGYGASGIAGLGFTRLSSIDDALTKAGSTTGKSLLQNLFEANPNEPNYMTFALQRSTQNGDDVEGSFTIGELEKEYSAITGNAPISTWPIQNPYRWNVLLDALIVNDTITPGTTNIVGAPSNKAVVLLDSGSSYTYAPPAIVEAIYKNVPGAALDTASGYWRVPCEVEINMALQIGGQVFPVHPLDVTPNVVSDSSKCIGSFVPQALGPDWDFDWLIGDNFLRSVYSMYDFGDFDSSGKMGSPFIKLLSIVDADDASVAFHKQRGGVPRTNITFTGLDGISVAPSFSISTDISKSLDMIGTWMPAILAVVALNALVVLVGSIVWIISFIRKRRRRAAGRTPRNPRARSGMGLSPINSYIAGVPQSAGNGSQHHVYEPVSMALTEDTFVPPSPAFHSKMSGGDRPKSAAL</sequence>
<keyword evidence="5" id="KW-1133">Transmembrane helix</keyword>
<dbReference type="Pfam" id="PF00026">
    <property type="entry name" value="Asp"/>
    <property type="match status" value="1"/>
</dbReference>
<gene>
    <name evidence="8" type="ORF">DFP72DRAFT_802418</name>
</gene>
<dbReference type="Proteomes" id="UP000521943">
    <property type="component" value="Unassembled WGS sequence"/>
</dbReference>
<feature type="signal peptide" evidence="6">
    <location>
        <begin position="1"/>
        <end position="19"/>
    </location>
</feature>
<evidence type="ECO:0000256" key="5">
    <source>
        <dbReference type="SAM" id="Phobius"/>
    </source>
</evidence>
<dbReference type="SUPFAM" id="SSF50630">
    <property type="entry name" value="Acid proteases"/>
    <property type="match status" value="1"/>
</dbReference>
<evidence type="ECO:0000313" key="9">
    <source>
        <dbReference type="Proteomes" id="UP000521943"/>
    </source>
</evidence>
<dbReference type="OrthoDB" id="2747330at2759"/>
<evidence type="ECO:0000256" key="3">
    <source>
        <dbReference type="RuleBase" id="RU000454"/>
    </source>
</evidence>
<feature type="domain" description="Peptidase A1" evidence="7">
    <location>
        <begin position="69"/>
        <end position="393"/>
    </location>
</feature>
<dbReference type="InterPro" id="IPR034164">
    <property type="entry name" value="Pepsin-like_dom"/>
</dbReference>
<dbReference type="PROSITE" id="PS00141">
    <property type="entry name" value="ASP_PROTEASE"/>
    <property type="match status" value="1"/>
</dbReference>
<proteinExistence type="inferred from homology"/>
<reference evidence="8 9" key="1">
    <citation type="submission" date="2020-07" db="EMBL/GenBank/DDBJ databases">
        <title>Comparative genomics of pyrophilous fungi reveals a link between fire events and developmental genes.</title>
        <authorList>
            <consortium name="DOE Joint Genome Institute"/>
            <person name="Steindorff A.S."/>
            <person name="Carver A."/>
            <person name="Calhoun S."/>
            <person name="Stillman K."/>
            <person name="Liu H."/>
            <person name="Lipzen A."/>
            <person name="Pangilinan J."/>
            <person name="Labutti K."/>
            <person name="Bruns T.D."/>
            <person name="Grigoriev I.V."/>
        </authorList>
    </citation>
    <scope>NUCLEOTIDE SEQUENCE [LARGE SCALE GENOMIC DNA]</scope>
    <source>
        <strain evidence="8 9">CBS 144469</strain>
    </source>
</reference>
<keyword evidence="2 3" id="KW-0064">Aspartyl protease</keyword>
<dbReference type="AlphaFoldDB" id="A0A8H6IEZ7"/>
<protein>
    <submittedName>
        <fullName evidence="8">Aspartic peptidase domain-containing protein</fullName>
    </submittedName>
</protein>
<dbReference type="PROSITE" id="PS51767">
    <property type="entry name" value="PEPTIDASE_A1"/>
    <property type="match status" value="1"/>
</dbReference>
<dbReference type="CDD" id="cd05471">
    <property type="entry name" value="pepsin_like"/>
    <property type="match status" value="1"/>
</dbReference>
<feature type="transmembrane region" description="Helical" evidence="5">
    <location>
        <begin position="452"/>
        <end position="479"/>
    </location>
</feature>
<dbReference type="Gene3D" id="2.40.70.10">
    <property type="entry name" value="Acid Proteases"/>
    <property type="match status" value="2"/>
</dbReference>
<feature type="chain" id="PRO_5034950332" evidence="6">
    <location>
        <begin position="20"/>
        <end position="559"/>
    </location>
</feature>
<evidence type="ECO:0000256" key="6">
    <source>
        <dbReference type="SAM" id="SignalP"/>
    </source>
</evidence>
<dbReference type="GO" id="GO:0004190">
    <property type="term" value="F:aspartic-type endopeptidase activity"/>
    <property type="evidence" value="ECO:0007669"/>
    <property type="project" value="UniProtKB-KW"/>
</dbReference>
<evidence type="ECO:0000256" key="4">
    <source>
        <dbReference type="SAM" id="MobiDB-lite"/>
    </source>
</evidence>
<evidence type="ECO:0000313" key="8">
    <source>
        <dbReference type="EMBL" id="KAF6762616.1"/>
    </source>
</evidence>
<evidence type="ECO:0000259" key="7">
    <source>
        <dbReference type="PROSITE" id="PS51767"/>
    </source>
</evidence>
<feature type="region of interest" description="Disordered" evidence="4">
    <location>
        <begin position="30"/>
        <end position="54"/>
    </location>
</feature>
<dbReference type="EMBL" id="JACGCI010000007">
    <property type="protein sequence ID" value="KAF6762616.1"/>
    <property type="molecule type" value="Genomic_DNA"/>
</dbReference>
<dbReference type="InterPro" id="IPR001461">
    <property type="entry name" value="Aspartic_peptidase_A1"/>
</dbReference>
<dbReference type="PANTHER" id="PTHR47966:SF57">
    <property type="entry name" value="PEPTIDASE A1 DOMAIN-CONTAINING PROTEIN"/>
    <property type="match status" value="1"/>
</dbReference>
<feature type="compositionally biased region" description="Polar residues" evidence="4">
    <location>
        <begin position="41"/>
        <end position="54"/>
    </location>
</feature>
<keyword evidence="6" id="KW-0732">Signal</keyword>
<accession>A0A8H6IEZ7</accession>
<dbReference type="PANTHER" id="PTHR47966">
    <property type="entry name" value="BETA-SITE APP-CLEAVING ENZYME, ISOFORM A-RELATED"/>
    <property type="match status" value="1"/>
</dbReference>
<keyword evidence="5" id="KW-0472">Membrane</keyword>
<dbReference type="InterPro" id="IPR021109">
    <property type="entry name" value="Peptidase_aspartic_dom_sf"/>
</dbReference>
<dbReference type="InterPro" id="IPR033121">
    <property type="entry name" value="PEPTIDASE_A1"/>
</dbReference>
<evidence type="ECO:0000256" key="1">
    <source>
        <dbReference type="ARBA" id="ARBA00007447"/>
    </source>
</evidence>
<dbReference type="GO" id="GO:0006508">
    <property type="term" value="P:proteolysis"/>
    <property type="evidence" value="ECO:0007669"/>
    <property type="project" value="UniProtKB-KW"/>
</dbReference>